<keyword evidence="2" id="KW-1185">Reference proteome</keyword>
<evidence type="ECO:0000313" key="2">
    <source>
        <dbReference type="Proteomes" id="UP000230002"/>
    </source>
</evidence>
<comment type="caution">
    <text evidence="1">The sequence shown here is derived from an EMBL/GenBank/DDBJ whole genome shotgun (WGS) entry which is preliminary data.</text>
</comment>
<dbReference type="Proteomes" id="UP000230002">
    <property type="component" value="Unassembled WGS sequence"/>
</dbReference>
<proteinExistence type="predicted"/>
<dbReference type="EMBL" id="AYKW01000001">
    <property type="protein sequence ID" value="PIL37234.1"/>
    <property type="molecule type" value="Genomic_DNA"/>
</dbReference>
<sequence length="84" mass="9459">MDLDDFDLAIAQLSLDDESSESAQSAKNALNHIDAQWYSPLTRGGRWMDLIGDYAGSEPFIVDGTSIPLDICWLLTHDSHLWHR</sequence>
<dbReference type="STRING" id="1077348.A0A2G8SU06"/>
<organism evidence="1 2">
    <name type="scientific">Ganoderma sinense ZZ0214-1</name>
    <dbReference type="NCBI Taxonomy" id="1077348"/>
    <lineage>
        <taxon>Eukaryota</taxon>
        <taxon>Fungi</taxon>
        <taxon>Dikarya</taxon>
        <taxon>Basidiomycota</taxon>
        <taxon>Agaricomycotina</taxon>
        <taxon>Agaricomycetes</taxon>
        <taxon>Polyporales</taxon>
        <taxon>Polyporaceae</taxon>
        <taxon>Ganoderma</taxon>
    </lineage>
</organism>
<accession>A0A2G8SU06</accession>
<dbReference type="OrthoDB" id="2320933at2759"/>
<dbReference type="AlphaFoldDB" id="A0A2G8SU06"/>
<name>A0A2G8SU06_9APHY</name>
<protein>
    <submittedName>
        <fullName evidence="1">Uncharacterized protein</fullName>
    </submittedName>
</protein>
<evidence type="ECO:0000313" key="1">
    <source>
        <dbReference type="EMBL" id="PIL37234.1"/>
    </source>
</evidence>
<reference evidence="1 2" key="1">
    <citation type="journal article" date="2015" name="Sci. Rep.">
        <title>Chromosome-level genome map provides insights into diverse defense mechanisms in the medicinal fungus Ganoderma sinense.</title>
        <authorList>
            <person name="Zhu Y."/>
            <person name="Xu J."/>
            <person name="Sun C."/>
            <person name="Zhou S."/>
            <person name="Xu H."/>
            <person name="Nelson D.R."/>
            <person name="Qian J."/>
            <person name="Song J."/>
            <person name="Luo H."/>
            <person name="Xiang L."/>
            <person name="Li Y."/>
            <person name="Xu Z."/>
            <person name="Ji A."/>
            <person name="Wang L."/>
            <person name="Lu S."/>
            <person name="Hayward A."/>
            <person name="Sun W."/>
            <person name="Li X."/>
            <person name="Schwartz D.C."/>
            <person name="Wang Y."/>
            <person name="Chen S."/>
        </authorList>
    </citation>
    <scope>NUCLEOTIDE SEQUENCE [LARGE SCALE GENOMIC DNA]</scope>
    <source>
        <strain evidence="1 2">ZZ0214-1</strain>
    </source>
</reference>
<gene>
    <name evidence="1" type="ORF">GSI_00927</name>
</gene>